<dbReference type="FunFam" id="3.30.1370.10:FF:000001">
    <property type="entry name" value="Polyribonucleotide nucleotidyltransferase"/>
    <property type="match status" value="1"/>
</dbReference>
<organism evidence="11 12">
    <name type="scientific">Oceanidesulfovibrio marinus</name>
    <dbReference type="NCBI Taxonomy" id="370038"/>
    <lineage>
        <taxon>Bacteria</taxon>
        <taxon>Pseudomonadati</taxon>
        <taxon>Thermodesulfobacteriota</taxon>
        <taxon>Desulfovibrionia</taxon>
        <taxon>Desulfovibrionales</taxon>
        <taxon>Desulfovibrionaceae</taxon>
        <taxon>Oceanidesulfovibrio</taxon>
    </lineage>
</organism>
<dbReference type="GO" id="GO:0000287">
    <property type="term" value="F:magnesium ion binding"/>
    <property type="evidence" value="ECO:0007669"/>
    <property type="project" value="UniProtKB-UniRule"/>
</dbReference>
<dbReference type="Gene3D" id="3.30.230.70">
    <property type="entry name" value="GHMP Kinase, N-terminal domain"/>
    <property type="match status" value="2"/>
</dbReference>
<dbReference type="InterPro" id="IPR015848">
    <property type="entry name" value="PNPase_PH_RNA-bd_bac/org-type"/>
</dbReference>
<dbReference type="Pfam" id="PF03726">
    <property type="entry name" value="PNPase"/>
    <property type="match status" value="1"/>
</dbReference>
<comment type="function">
    <text evidence="8">Involved in mRNA degradation. Catalyzes the phosphorolysis of single-stranded polyribonucleotides processively in the 3'- to 5'-direction.</text>
</comment>
<evidence type="ECO:0000256" key="5">
    <source>
        <dbReference type="ARBA" id="ARBA00022723"/>
    </source>
</evidence>
<evidence type="ECO:0000256" key="4">
    <source>
        <dbReference type="ARBA" id="ARBA00022695"/>
    </source>
</evidence>
<dbReference type="SUPFAM" id="SSF55666">
    <property type="entry name" value="Ribonuclease PH domain 2-like"/>
    <property type="match status" value="2"/>
</dbReference>
<dbReference type="EC" id="2.7.7.8" evidence="8"/>
<dbReference type="CDD" id="cd02393">
    <property type="entry name" value="KH-I_PNPase"/>
    <property type="match status" value="1"/>
</dbReference>
<dbReference type="InterPro" id="IPR036612">
    <property type="entry name" value="KH_dom_type_1_sf"/>
</dbReference>
<dbReference type="InterPro" id="IPR036456">
    <property type="entry name" value="PNPase_PH_RNA-bd_sf"/>
</dbReference>
<dbReference type="PANTHER" id="PTHR11252">
    <property type="entry name" value="POLYRIBONUCLEOTIDE NUCLEOTIDYLTRANSFERASE"/>
    <property type="match status" value="1"/>
</dbReference>
<protein>
    <recommendedName>
        <fullName evidence="8">Polyribonucleotide nucleotidyltransferase</fullName>
        <ecNumber evidence="8">2.7.7.8</ecNumber>
    </recommendedName>
    <alternativeName>
        <fullName evidence="8">Polynucleotide phosphorylase</fullName>
        <shortName evidence="8">PNPase</shortName>
    </alternativeName>
</protein>
<evidence type="ECO:0000256" key="8">
    <source>
        <dbReference type="HAMAP-Rule" id="MF_01595"/>
    </source>
</evidence>
<evidence type="ECO:0000313" key="11">
    <source>
        <dbReference type="EMBL" id="TVM34168.1"/>
    </source>
</evidence>
<sequence>MQSNFDATRLTVNAGGKEIILETGRLANQANGAVWIQCGGTVVLVTVVTQPLDRDISFFPLVVDYQEKMYAAGRVPGSFFRREMGRPSERETLCSRLIDRPIRPLFPKGFRDEVQVLATVLSADQENDPDVLAVTGASAALHLSQIPFNGPIAGARVAYVDGEFILNPVSSQIENATLNMVMAASEEAVVMVEGAADFIPHDVMSKAIEWGHAELQPLLQAQHQMREMAGKPKMEFVPHEDDADLVAAVEELATDDLLVAVTIPEKMARKDARSAVKKKVLAALEEDARFAEKPEILKAAPELLGGLEKKLVRKRIKDLGVRIDGRDVTTVRQIKADVGLLPRTHGSALFARGETKALCVATLGSGRDEQRVETLMGDENKRFMLHYNFPPYCVGEVKMVRVSRREIGHGNLAERAITPILPSAEDFPFTMRVVSEIMESNGSSSMATVCGASLALMDAGVPVSTAVAGIAMGLIKEGDEYYVLTDILGDEDALGDMDFKIAGSADGITAFQMDIKIAGIPPEVMARALTQAREARVHILGEMNKVLEQPRAELSDYAPQLAIVQVDPEVIRMIIGPGGKNIKQITADTGADVDIEDSGKVSIFAPTKEALELARERVLYFDQKPEVGKIYEGPVKKILEIGAIVEILPGVEGLVHISQLALERVDKVTDVVKLGDTIKVKCLEVLDGGKMRLSRAAILAEEQGIEFKDNPPRRGGGGRGGDRRGDRGPRGGRGGDRGDRGGRGGDRGGRGGPRSND</sequence>
<comment type="caution">
    <text evidence="11">The sequence shown here is derived from an EMBL/GenBank/DDBJ whole genome shotgun (WGS) entry which is preliminary data.</text>
</comment>
<dbReference type="SUPFAM" id="SSF54791">
    <property type="entry name" value="Eukaryotic type KH-domain (KH-domain type I)"/>
    <property type="match status" value="1"/>
</dbReference>
<evidence type="ECO:0000256" key="3">
    <source>
        <dbReference type="ARBA" id="ARBA00022679"/>
    </source>
</evidence>
<dbReference type="NCBIfam" id="NF008805">
    <property type="entry name" value="PRK11824.1"/>
    <property type="match status" value="1"/>
</dbReference>
<dbReference type="PANTHER" id="PTHR11252:SF0">
    <property type="entry name" value="POLYRIBONUCLEOTIDE NUCLEOTIDYLTRANSFERASE 1, MITOCHONDRIAL"/>
    <property type="match status" value="1"/>
</dbReference>
<dbReference type="InterPro" id="IPR004087">
    <property type="entry name" value="KH_dom"/>
</dbReference>
<dbReference type="CDD" id="cd11364">
    <property type="entry name" value="RNase_PH_PNPase_2"/>
    <property type="match status" value="1"/>
</dbReference>
<comment type="catalytic activity">
    <reaction evidence="8">
        <text>RNA(n+1) + phosphate = RNA(n) + a ribonucleoside 5'-diphosphate</text>
        <dbReference type="Rhea" id="RHEA:22096"/>
        <dbReference type="Rhea" id="RHEA-COMP:14527"/>
        <dbReference type="Rhea" id="RHEA-COMP:17342"/>
        <dbReference type="ChEBI" id="CHEBI:43474"/>
        <dbReference type="ChEBI" id="CHEBI:57930"/>
        <dbReference type="ChEBI" id="CHEBI:140395"/>
        <dbReference type="EC" id="2.7.7.8"/>
    </reaction>
</comment>
<evidence type="ECO:0000313" key="12">
    <source>
        <dbReference type="Proteomes" id="UP000434052"/>
    </source>
</evidence>
<dbReference type="PIRSF" id="PIRSF005499">
    <property type="entry name" value="PNPase"/>
    <property type="match status" value="1"/>
</dbReference>
<keyword evidence="7 8" id="KW-0694">RNA-binding</keyword>
<dbReference type="NCBIfam" id="TIGR03591">
    <property type="entry name" value="polynuc_phos"/>
    <property type="match status" value="1"/>
</dbReference>
<evidence type="ECO:0000256" key="2">
    <source>
        <dbReference type="ARBA" id="ARBA00022490"/>
    </source>
</evidence>
<dbReference type="PROSITE" id="PS50084">
    <property type="entry name" value="KH_TYPE_1"/>
    <property type="match status" value="1"/>
</dbReference>
<reference evidence="11 12" key="1">
    <citation type="submission" date="2018-06" db="EMBL/GenBank/DDBJ databases">
        <title>Complete genome of Desulfovibrio marinus P48SEP.</title>
        <authorList>
            <person name="Crispim J.S."/>
            <person name="Vidigal P.M.P."/>
            <person name="Silva L.C.F."/>
            <person name="Araujo L.C."/>
            <person name="Laguardia C.N."/>
            <person name="Dias R.S."/>
            <person name="Sousa M.P."/>
            <person name="Paula S.O."/>
            <person name="Silva C."/>
        </authorList>
    </citation>
    <scope>NUCLEOTIDE SEQUENCE [LARGE SCALE GENOMIC DNA]</scope>
    <source>
        <strain evidence="11 12">P48SEP</strain>
    </source>
</reference>
<dbReference type="InterPro" id="IPR012340">
    <property type="entry name" value="NA-bd_OB-fold"/>
</dbReference>
<feature type="domain" description="S1 motif" evidence="10">
    <location>
        <begin position="628"/>
        <end position="696"/>
    </location>
</feature>
<dbReference type="GO" id="GO:0006402">
    <property type="term" value="P:mRNA catabolic process"/>
    <property type="evidence" value="ECO:0007669"/>
    <property type="project" value="UniProtKB-UniRule"/>
</dbReference>
<dbReference type="EMBL" id="QMIF01000005">
    <property type="protein sequence ID" value="TVM34168.1"/>
    <property type="molecule type" value="Genomic_DNA"/>
</dbReference>
<dbReference type="PROSITE" id="PS50126">
    <property type="entry name" value="S1"/>
    <property type="match status" value="1"/>
</dbReference>
<feature type="binding site" evidence="8">
    <location>
        <position position="498"/>
    </location>
    <ligand>
        <name>Mg(2+)</name>
        <dbReference type="ChEBI" id="CHEBI:18420"/>
    </ligand>
</feature>
<feature type="compositionally biased region" description="Basic and acidic residues" evidence="9">
    <location>
        <begin position="720"/>
        <end position="749"/>
    </location>
</feature>
<dbReference type="GO" id="GO:0000175">
    <property type="term" value="F:3'-5'-RNA exonuclease activity"/>
    <property type="evidence" value="ECO:0007669"/>
    <property type="project" value="TreeGrafter"/>
</dbReference>
<dbReference type="FunFam" id="3.30.230.70:FF:000001">
    <property type="entry name" value="Polyribonucleotide nucleotidyltransferase"/>
    <property type="match status" value="1"/>
</dbReference>
<dbReference type="FunFam" id="3.30.230.70:FF:000002">
    <property type="entry name" value="Polyribonucleotide nucleotidyltransferase"/>
    <property type="match status" value="1"/>
</dbReference>
<dbReference type="OrthoDB" id="9804305at2"/>
<feature type="binding site" evidence="8">
    <location>
        <position position="492"/>
    </location>
    <ligand>
        <name>Mg(2+)</name>
        <dbReference type="ChEBI" id="CHEBI:18420"/>
    </ligand>
</feature>
<dbReference type="InterPro" id="IPR020568">
    <property type="entry name" value="Ribosomal_Su5_D2-typ_SF"/>
</dbReference>
<keyword evidence="2 8" id="KW-0963">Cytoplasm</keyword>
<comment type="subcellular location">
    <subcellularLocation>
        <location evidence="8">Cytoplasm</location>
    </subcellularLocation>
</comment>
<feature type="region of interest" description="Disordered" evidence="9">
    <location>
        <begin position="704"/>
        <end position="757"/>
    </location>
</feature>
<dbReference type="Gene3D" id="2.40.50.140">
    <property type="entry name" value="Nucleic acid-binding proteins"/>
    <property type="match status" value="1"/>
</dbReference>
<dbReference type="InterPro" id="IPR012162">
    <property type="entry name" value="PNPase"/>
</dbReference>
<evidence type="ECO:0000256" key="6">
    <source>
        <dbReference type="ARBA" id="ARBA00022842"/>
    </source>
</evidence>
<dbReference type="GO" id="GO:0006396">
    <property type="term" value="P:RNA processing"/>
    <property type="evidence" value="ECO:0007669"/>
    <property type="project" value="InterPro"/>
</dbReference>
<dbReference type="CDD" id="cd04472">
    <property type="entry name" value="S1_PNPase"/>
    <property type="match status" value="1"/>
</dbReference>
<dbReference type="InterPro" id="IPR015847">
    <property type="entry name" value="ExoRNase_PH_dom2"/>
</dbReference>
<evidence type="ECO:0000259" key="10">
    <source>
        <dbReference type="PROSITE" id="PS50126"/>
    </source>
</evidence>
<dbReference type="CDD" id="cd11363">
    <property type="entry name" value="RNase_PH_PNPase_1"/>
    <property type="match status" value="1"/>
</dbReference>
<keyword evidence="6 8" id="KW-0460">Magnesium</keyword>
<dbReference type="Pfam" id="PF03725">
    <property type="entry name" value="RNase_PH_C"/>
    <property type="match status" value="1"/>
</dbReference>
<dbReference type="GO" id="GO:0005829">
    <property type="term" value="C:cytosol"/>
    <property type="evidence" value="ECO:0007669"/>
    <property type="project" value="UniProtKB-ARBA"/>
</dbReference>
<dbReference type="InterPro" id="IPR027408">
    <property type="entry name" value="PNPase/RNase_PH_dom_sf"/>
</dbReference>
<name>A0A6P1ZH38_9BACT</name>
<keyword evidence="3 8" id="KW-0808">Transferase</keyword>
<comment type="similarity">
    <text evidence="1 8">Belongs to the polyribonucleotide nucleotidyltransferase family.</text>
</comment>
<dbReference type="Pfam" id="PF01138">
    <property type="entry name" value="RNase_PH"/>
    <property type="match status" value="2"/>
</dbReference>
<dbReference type="SUPFAM" id="SSF50249">
    <property type="entry name" value="Nucleic acid-binding proteins"/>
    <property type="match status" value="1"/>
</dbReference>
<evidence type="ECO:0000256" key="7">
    <source>
        <dbReference type="ARBA" id="ARBA00022884"/>
    </source>
</evidence>
<dbReference type="InterPro" id="IPR036345">
    <property type="entry name" value="ExoRNase_PH_dom2_sf"/>
</dbReference>
<dbReference type="InterPro" id="IPR003029">
    <property type="entry name" value="S1_domain"/>
</dbReference>
<keyword evidence="4 8" id="KW-0548">Nucleotidyltransferase</keyword>
<evidence type="ECO:0000256" key="1">
    <source>
        <dbReference type="ARBA" id="ARBA00007404"/>
    </source>
</evidence>
<gene>
    <name evidence="8 11" type="primary">pnp</name>
    <name evidence="11" type="ORF">DQK91_09755</name>
</gene>
<dbReference type="SMART" id="SM00316">
    <property type="entry name" value="S1"/>
    <property type="match status" value="1"/>
</dbReference>
<comment type="cofactor">
    <cofactor evidence="8">
        <name>Mg(2+)</name>
        <dbReference type="ChEBI" id="CHEBI:18420"/>
    </cofactor>
</comment>
<dbReference type="SMART" id="SM00322">
    <property type="entry name" value="KH"/>
    <property type="match status" value="1"/>
</dbReference>
<dbReference type="AlphaFoldDB" id="A0A6P1ZH38"/>
<dbReference type="Pfam" id="PF00013">
    <property type="entry name" value="KH_1"/>
    <property type="match status" value="1"/>
</dbReference>
<evidence type="ECO:0000256" key="9">
    <source>
        <dbReference type="SAM" id="MobiDB-lite"/>
    </source>
</evidence>
<dbReference type="Pfam" id="PF00575">
    <property type="entry name" value="S1"/>
    <property type="match status" value="1"/>
</dbReference>
<keyword evidence="5 8" id="KW-0479">Metal-binding</keyword>
<proteinExistence type="inferred from homology"/>
<dbReference type="SUPFAM" id="SSF46915">
    <property type="entry name" value="Polynucleotide phosphorylase/guanosine pentaphosphate synthase (PNPase/GPSI), domain 3"/>
    <property type="match status" value="1"/>
</dbReference>
<dbReference type="InterPro" id="IPR001247">
    <property type="entry name" value="ExoRNase_PH_dom1"/>
</dbReference>
<dbReference type="RefSeq" id="WP_144305166.1">
    <property type="nucleotide sequence ID" value="NZ_QMIF01000005.1"/>
</dbReference>
<dbReference type="Gene3D" id="3.30.1370.10">
    <property type="entry name" value="K Homology domain, type 1"/>
    <property type="match status" value="1"/>
</dbReference>
<dbReference type="GO" id="GO:0004654">
    <property type="term" value="F:polyribonucleotide nucleotidyltransferase activity"/>
    <property type="evidence" value="ECO:0007669"/>
    <property type="project" value="UniProtKB-UniRule"/>
</dbReference>
<dbReference type="Proteomes" id="UP000434052">
    <property type="component" value="Unassembled WGS sequence"/>
</dbReference>
<dbReference type="InterPro" id="IPR004088">
    <property type="entry name" value="KH_dom_type_1"/>
</dbReference>
<dbReference type="HAMAP" id="MF_01595">
    <property type="entry name" value="PNPase"/>
    <property type="match status" value="1"/>
</dbReference>
<accession>A0A6P1ZH38</accession>
<dbReference type="GO" id="GO:0003723">
    <property type="term" value="F:RNA binding"/>
    <property type="evidence" value="ECO:0007669"/>
    <property type="project" value="UniProtKB-UniRule"/>
</dbReference>
<dbReference type="SUPFAM" id="SSF54211">
    <property type="entry name" value="Ribosomal protein S5 domain 2-like"/>
    <property type="match status" value="2"/>
</dbReference>